<dbReference type="PROSITE" id="PS50109">
    <property type="entry name" value="HIS_KIN"/>
    <property type="match status" value="1"/>
</dbReference>
<evidence type="ECO:0000313" key="6">
    <source>
        <dbReference type="EMBL" id="SMC55377.1"/>
    </source>
</evidence>
<dbReference type="Gene3D" id="1.10.287.130">
    <property type="match status" value="1"/>
</dbReference>
<feature type="domain" description="Histidine kinase" evidence="5">
    <location>
        <begin position="146"/>
        <end position="354"/>
    </location>
</feature>
<keyword evidence="7" id="KW-1185">Reference proteome</keyword>
<dbReference type="PANTHER" id="PTHR42878:SF15">
    <property type="entry name" value="BACTERIOPHYTOCHROME"/>
    <property type="match status" value="1"/>
</dbReference>
<evidence type="ECO:0000256" key="2">
    <source>
        <dbReference type="ARBA" id="ARBA00012438"/>
    </source>
</evidence>
<dbReference type="SUPFAM" id="SSF55874">
    <property type="entry name" value="ATPase domain of HSP90 chaperone/DNA topoisomerase II/histidine kinase"/>
    <property type="match status" value="1"/>
</dbReference>
<dbReference type="EMBL" id="FWXO01000002">
    <property type="protein sequence ID" value="SMC55377.1"/>
    <property type="molecule type" value="Genomic_DNA"/>
</dbReference>
<dbReference type="InterPro" id="IPR005467">
    <property type="entry name" value="His_kinase_dom"/>
</dbReference>
<dbReference type="InterPro" id="IPR003594">
    <property type="entry name" value="HATPase_dom"/>
</dbReference>
<evidence type="ECO:0000259" key="5">
    <source>
        <dbReference type="PROSITE" id="PS50109"/>
    </source>
</evidence>
<accession>A0A1W2A3V9</accession>
<dbReference type="Proteomes" id="UP000192360">
    <property type="component" value="Unassembled WGS sequence"/>
</dbReference>
<dbReference type="SUPFAM" id="SSF47384">
    <property type="entry name" value="Homodimeric domain of signal transducing histidine kinase"/>
    <property type="match status" value="1"/>
</dbReference>
<keyword evidence="3" id="KW-0808">Transferase</keyword>
<evidence type="ECO:0000256" key="1">
    <source>
        <dbReference type="ARBA" id="ARBA00000085"/>
    </source>
</evidence>
<dbReference type="InterPro" id="IPR036097">
    <property type="entry name" value="HisK_dim/P_sf"/>
</dbReference>
<dbReference type="PRINTS" id="PR00344">
    <property type="entry name" value="BCTRLSENSOR"/>
</dbReference>
<sequence length="354" mass="40401">MHSLLKRQIRKYLPENLKNSEEVAVFLDAIDRSYTDYDEKAMMVQRAMNLSSEELFKANQDLRAETESQRKTLNILEKALAVLNNSKDDTNTSATNSKDKLEFDALEIAAKIEQQANDIVKMTAEKNTMLKNLERQNEALNNYAHMVSHDLKSPIRNINALMCWIMEEEKAKFSESSIENCNLVSQNIEKIDGLIDGILKHAVIDSLDEEKINLDLNKLIEEIKNTIYFPETTKINISSSLPTILAEKYKIEQVFKNLITNAITATEHKENGLITIALIEDDNFWKFAISDNGKGIPDKHKESIFNMFKKLENNSNATGIGLALVKKVVNIYEGDIWLESKENIGTTFFFTLKK</sequence>
<dbReference type="GO" id="GO:0000155">
    <property type="term" value="F:phosphorelay sensor kinase activity"/>
    <property type="evidence" value="ECO:0007669"/>
    <property type="project" value="InterPro"/>
</dbReference>
<dbReference type="OrthoDB" id="9811889at2"/>
<evidence type="ECO:0000256" key="3">
    <source>
        <dbReference type="ARBA" id="ARBA00022679"/>
    </source>
</evidence>
<evidence type="ECO:0000256" key="4">
    <source>
        <dbReference type="ARBA" id="ARBA00022777"/>
    </source>
</evidence>
<protein>
    <recommendedName>
        <fullName evidence="2">histidine kinase</fullName>
        <ecNumber evidence="2">2.7.13.3</ecNumber>
    </recommendedName>
</protein>
<dbReference type="PANTHER" id="PTHR42878">
    <property type="entry name" value="TWO-COMPONENT HISTIDINE KINASE"/>
    <property type="match status" value="1"/>
</dbReference>
<keyword evidence="4 6" id="KW-0418">Kinase</keyword>
<dbReference type="GO" id="GO:0030295">
    <property type="term" value="F:protein kinase activator activity"/>
    <property type="evidence" value="ECO:0007669"/>
    <property type="project" value="TreeGrafter"/>
</dbReference>
<evidence type="ECO:0000313" key="7">
    <source>
        <dbReference type="Proteomes" id="UP000192360"/>
    </source>
</evidence>
<dbReference type="Gene3D" id="3.30.565.10">
    <property type="entry name" value="Histidine kinase-like ATPase, C-terminal domain"/>
    <property type="match status" value="1"/>
</dbReference>
<dbReference type="SMART" id="SM00387">
    <property type="entry name" value="HATPase_c"/>
    <property type="match status" value="1"/>
</dbReference>
<dbReference type="Pfam" id="PF02518">
    <property type="entry name" value="HATPase_c"/>
    <property type="match status" value="1"/>
</dbReference>
<name>A0A1W2A3V9_9FLAO</name>
<organism evidence="6 7">
    <name type="scientific">Cellulophaga tyrosinoxydans</name>
    <dbReference type="NCBI Taxonomy" id="504486"/>
    <lineage>
        <taxon>Bacteria</taxon>
        <taxon>Pseudomonadati</taxon>
        <taxon>Bacteroidota</taxon>
        <taxon>Flavobacteriia</taxon>
        <taxon>Flavobacteriales</taxon>
        <taxon>Flavobacteriaceae</taxon>
        <taxon>Cellulophaga</taxon>
    </lineage>
</organism>
<dbReference type="GO" id="GO:0000156">
    <property type="term" value="F:phosphorelay response regulator activity"/>
    <property type="evidence" value="ECO:0007669"/>
    <property type="project" value="TreeGrafter"/>
</dbReference>
<dbReference type="EC" id="2.7.13.3" evidence="2"/>
<comment type="catalytic activity">
    <reaction evidence="1">
        <text>ATP + protein L-histidine = ADP + protein N-phospho-L-histidine.</text>
        <dbReference type="EC" id="2.7.13.3"/>
    </reaction>
</comment>
<reference evidence="6 7" key="1">
    <citation type="submission" date="2017-04" db="EMBL/GenBank/DDBJ databases">
        <authorList>
            <person name="Afonso C.L."/>
            <person name="Miller P.J."/>
            <person name="Scott M.A."/>
            <person name="Spackman E."/>
            <person name="Goraichik I."/>
            <person name="Dimitrov K.M."/>
            <person name="Suarez D.L."/>
            <person name="Swayne D.E."/>
        </authorList>
    </citation>
    <scope>NUCLEOTIDE SEQUENCE [LARGE SCALE GENOMIC DNA]</scope>
    <source>
        <strain evidence="6 7">DSM 21164</strain>
    </source>
</reference>
<gene>
    <name evidence="6" type="ORF">SAMN05660703_1793</name>
</gene>
<dbReference type="RefSeq" id="WP_084061134.1">
    <property type="nucleotide sequence ID" value="NZ_FWXO01000002.1"/>
</dbReference>
<proteinExistence type="predicted"/>
<dbReference type="STRING" id="504486.SAMN05660703_1793"/>
<dbReference type="GO" id="GO:0007234">
    <property type="term" value="P:osmosensory signaling via phosphorelay pathway"/>
    <property type="evidence" value="ECO:0007669"/>
    <property type="project" value="TreeGrafter"/>
</dbReference>
<dbReference type="InterPro" id="IPR050351">
    <property type="entry name" value="BphY/WalK/GraS-like"/>
</dbReference>
<dbReference type="AlphaFoldDB" id="A0A1W2A3V9"/>
<dbReference type="InterPro" id="IPR004358">
    <property type="entry name" value="Sig_transdc_His_kin-like_C"/>
</dbReference>
<dbReference type="CDD" id="cd00075">
    <property type="entry name" value="HATPase"/>
    <property type="match status" value="1"/>
</dbReference>
<dbReference type="InterPro" id="IPR036890">
    <property type="entry name" value="HATPase_C_sf"/>
</dbReference>